<feature type="domain" description="VWFA" evidence="2">
    <location>
        <begin position="68"/>
        <end position="259"/>
    </location>
</feature>
<comment type="caution">
    <text evidence="3">The sequence shown here is derived from an EMBL/GenBank/DDBJ whole genome shotgun (WGS) entry which is preliminary data.</text>
</comment>
<dbReference type="InterPro" id="IPR002035">
    <property type="entry name" value="VWF_A"/>
</dbReference>
<organism evidence="3 4">
    <name type="scientific">Psychromicrobium silvestre</name>
    <dbReference type="NCBI Taxonomy" id="1645614"/>
    <lineage>
        <taxon>Bacteria</taxon>
        <taxon>Bacillati</taxon>
        <taxon>Actinomycetota</taxon>
        <taxon>Actinomycetes</taxon>
        <taxon>Micrococcales</taxon>
        <taxon>Micrococcaceae</taxon>
        <taxon>Psychromicrobium</taxon>
    </lineage>
</organism>
<dbReference type="EMBL" id="JACBYQ010000001">
    <property type="protein sequence ID" value="NYE94466.1"/>
    <property type="molecule type" value="Genomic_DNA"/>
</dbReference>
<keyword evidence="4" id="KW-1185">Reference proteome</keyword>
<evidence type="ECO:0000313" key="4">
    <source>
        <dbReference type="Proteomes" id="UP000521748"/>
    </source>
</evidence>
<dbReference type="SMART" id="SM00327">
    <property type="entry name" value="VWA"/>
    <property type="match status" value="1"/>
</dbReference>
<dbReference type="PROSITE" id="PS50234">
    <property type="entry name" value="VWFA"/>
    <property type="match status" value="1"/>
</dbReference>
<evidence type="ECO:0000259" key="2">
    <source>
        <dbReference type="PROSITE" id="PS50234"/>
    </source>
</evidence>
<keyword evidence="1" id="KW-1133">Transmembrane helix</keyword>
<name>A0A7Y9LRW4_9MICC</name>
<evidence type="ECO:0000313" key="3">
    <source>
        <dbReference type="EMBL" id="NYE94466.1"/>
    </source>
</evidence>
<gene>
    <name evidence="3" type="ORF">FHU41_000687</name>
</gene>
<proteinExistence type="predicted"/>
<accession>A0A7Y9LRW4</accession>
<dbReference type="AlphaFoldDB" id="A0A7Y9LRW4"/>
<protein>
    <submittedName>
        <fullName evidence="3">Ca-activated chloride channel family protein</fullName>
    </submittedName>
</protein>
<dbReference type="SUPFAM" id="SSF53300">
    <property type="entry name" value="vWA-like"/>
    <property type="match status" value="1"/>
</dbReference>
<keyword evidence="1" id="KW-0472">Membrane</keyword>
<dbReference type="RefSeq" id="WP_179388226.1">
    <property type="nucleotide sequence ID" value="NZ_JACBYQ010000001.1"/>
</dbReference>
<dbReference type="Pfam" id="PF13519">
    <property type="entry name" value="VWA_2"/>
    <property type="match status" value="1"/>
</dbReference>
<feature type="transmembrane region" description="Helical" evidence="1">
    <location>
        <begin position="6"/>
        <end position="28"/>
    </location>
</feature>
<dbReference type="Gene3D" id="3.40.50.410">
    <property type="entry name" value="von Willebrand factor, type A domain"/>
    <property type="match status" value="1"/>
</dbReference>
<dbReference type="InterPro" id="IPR036465">
    <property type="entry name" value="vWFA_dom_sf"/>
</dbReference>
<keyword evidence="1" id="KW-0812">Transmembrane</keyword>
<sequence>MSFAPVIFWWLLLPLAAVLMAGCLWLALTGVERIAWLRRTALTLLLLLTLLRPGVGTVDLSAASAQLDVIFVVDTTSSSMAEDYAKGKPRLDGMKADMLAIADKLPGAHLSLISFDQDAVVKLPLTSDRNAFDNAVDILSPEITLYSRGSSVTVAAKTLQSRLAAAQKSHPERARVVFYLGDGEQTASTPPAPFQPQQGLISAGAVLGYGTAAGGKMKENTGFGAAPGPGYIQDNSSDGHGDAISKIDENMLKQIAQQLGVPYQHRQAGDGVDSVTGSVAGAALKLDGSSGSRAQFELYWIFGLGVLALAGWELFDTLRQWRSIQPRRKKTTEQVGR</sequence>
<reference evidence="3 4" key="1">
    <citation type="submission" date="2020-07" db="EMBL/GenBank/DDBJ databases">
        <title>Sequencing the genomes of 1000 actinobacteria strains.</title>
        <authorList>
            <person name="Klenk H.-P."/>
        </authorList>
    </citation>
    <scope>NUCLEOTIDE SEQUENCE [LARGE SCALE GENOMIC DNA]</scope>
    <source>
        <strain evidence="3 4">DSM 102047</strain>
    </source>
</reference>
<evidence type="ECO:0000256" key="1">
    <source>
        <dbReference type="SAM" id="Phobius"/>
    </source>
</evidence>
<dbReference type="Proteomes" id="UP000521748">
    <property type="component" value="Unassembled WGS sequence"/>
</dbReference>